<dbReference type="AlphaFoldDB" id="A0A1C3UP68"/>
<dbReference type="Gene3D" id="3.40.50.720">
    <property type="entry name" value="NAD(P)-binding Rossmann-like Domain"/>
    <property type="match status" value="1"/>
</dbReference>
<evidence type="ECO:0000259" key="1">
    <source>
        <dbReference type="Pfam" id="PF01370"/>
    </source>
</evidence>
<dbReference type="EMBL" id="FMAC01000002">
    <property type="protein sequence ID" value="SCB17271.1"/>
    <property type="molecule type" value="Genomic_DNA"/>
</dbReference>
<dbReference type="InterPro" id="IPR050177">
    <property type="entry name" value="Lipid_A_modif_metabolic_enz"/>
</dbReference>
<dbReference type="Pfam" id="PF01370">
    <property type="entry name" value="Epimerase"/>
    <property type="match status" value="1"/>
</dbReference>
<sequence length="296" mass="32490">MRIVLTGSSGRLGRAIFNALAPSHTVIGIDRSPFSTTHLVGDFTDAALLRQGLEGADAVVHCAALHAPHVGTFSDDEFRRINVDGTRRLAEAALDAGVKRMVFTSTTALYGRAVVAGDCTWIDEDTVPQPKSIYHRTKLEAEQILKGMSGLDLQVRVLRMSRSFPEPTNVMAVYRLHRGVDIRDVADAHVAALTNGGKDFQRHIVSASTLFKPEDCEALAVDAASIIRLRAPGLAAKFAQQNWPLPDNIDRIYASKSAGTVLGWHFRFGYDEVFAQLDRESLEVLPPFSQNTRRPE</sequence>
<protein>
    <submittedName>
        <fullName evidence="2">Nucleoside-diphosphate-sugar epimerase</fullName>
    </submittedName>
</protein>
<dbReference type="Proteomes" id="UP000186228">
    <property type="component" value="Unassembled WGS sequence"/>
</dbReference>
<dbReference type="PANTHER" id="PTHR43245:SF54">
    <property type="entry name" value="BLL0593 PROTEIN"/>
    <property type="match status" value="1"/>
</dbReference>
<reference evidence="3" key="1">
    <citation type="submission" date="2016-08" db="EMBL/GenBank/DDBJ databases">
        <authorList>
            <person name="Varghese N."/>
            <person name="Submissions Spin"/>
        </authorList>
    </citation>
    <scope>NUCLEOTIDE SEQUENCE [LARGE SCALE GENOMIC DNA]</scope>
    <source>
        <strain evidence="3">CCBAU 57015</strain>
    </source>
</reference>
<dbReference type="InterPro" id="IPR001509">
    <property type="entry name" value="Epimerase_deHydtase"/>
</dbReference>
<feature type="domain" description="NAD-dependent epimerase/dehydratase" evidence="1">
    <location>
        <begin position="3"/>
        <end position="161"/>
    </location>
</feature>
<dbReference type="OrthoDB" id="9801056at2"/>
<evidence type="ECO:0000313" key="3">
    <source>
        <dbReference type="Proteomes" id="UP000186228"/>
    </source>
</evidence>
<name>A0A1C3UP68_9HYPH</name>
<dbReference type="PANTHER" id="PTHR43245">
    <property type="entry name" value="BIFUNCTIONAL POLYMYXIN RESISTANCE PROTEIN ARNA"/>
    <property type="match status" value="1"/>
</dbReference>
<proteinExistence type="predicted"/>
<keyword evidence="3" id="KW-1185">Reference proteome</keyword>
<evidence type="ECO:0000313" key="2">
    <source>
        <dbReference type="EMBL" id="SCB17271.1"/>
    </source>
</evidence>
<gene>
    <name evidence="2" type="ORF">GA0061100_102828</name>
</gene>
<organism evidence="2 3">
    <name type="scientific">Rhizobium hainanense</name>
    <dbReference type="NCBI Taxonomy" id="52131"/>
    <lineage>
        <taxon>Bacteria</taxon>
        <taxon>Pseudomonadati</taxon>
        <taxon>Pseudomonadota</taxon>
        <taxon>Alphaproteobacteria</taxon>
        <taxon>Hyphomicrobiales</taxon>
        <taxon>Rhizobiaceae</taxon>
        <taxon>Rhizobium/Agrobacterium group</taxon>
        <taxon>Rhizobium</taxon>
    </lineage>
</organism>
<dbReference type="InterPro" id="IPR036291">
    <property type="entry name" value="NAD(P)-bd_dom_sf"/>
</dbReference>
<dbReference type="STRING" id="52131.GA0061100_102828"/>
<accession>A0A1C3UP68</accession>
<dbReference type="RefSeq" id="WP_075852676.1">
    <property type="nucleotide sequence ID" value="NZ_FMAC01000002.1"/>
</dbReference>
<dbReference type="SUPFAM" id="SSF51735">
    <property type="entry name" value="NAD(P)-binding Rossmann-fold domains"/>
    <property type="match status" value="1"/>
</dbReference>